<evidence type="ECO:0000256" key="1">
    <source>
        <dbReference type="SAM" id="SignalP"/>
    </source>
</evidence>
<comment type="caution">
    <text evidence="2">The sequence shown here is derived from an EMBL/GenBank/DDBJ whole genome shotgun (WGS) entry which is preliminary data.</text>
</comment>
<proteinExistence type="predicted"/>
<reference evidence="3" key="1">
    <citation type="journal article" date="2019" name="Int. J. Syst. Evol. Microbiol.">
        <title>The Global Catalogue of Microorganisms (GCM) 10K type strain sequencing project: providing services to taxonomists for standard genome sequencing and annotation.</title>
        <authorList>
            <consortium name="The Broad Institute Genomics Platform"/>
            <consortium name="The Broad Institute Genome Sequencing Center for Infectious Disease"/>
            <person name="Wu L."/>
            <person name="Ma J."/>
        </authorList>
    </citation>
    <scope>NUCLEOTIDE SEQUENCE [LARGE SCALE GENOMIC DNA]</scope>
    <source>
        <strain evidence="3">CCUG 56029</strain>
    </source>
</reference>
<evidence type="ECO:0000313" key="3">
    <source>
        <dbReference type="Proteomes" id="UP001597213"/>
    </source>
</evidence>
<organism evidence="2 3">
    <name type="scientific">Paracoccus pacificus</name>
    <dbReference type="NCBI Taxonomy" id="1463598"/>
    <lineage>
        <taxon>Bacteria</taxon>
        <taxon>Pseudomonadati</taxon>
        <taxon>Pseudomonadota</taxon>
        <taxon>Alphaproteobacteria</taxon>
        <taxon>Rhodobacterales</taxon>
        <taxon>Paracoccaceae</taxon>
        <taxon>Paracoccus</taxon>
    </lineage>
</organism>
<name>A0ABW4R918_9RHOB</name>
<evidence type="ECO:0000313" key="2">
    <source>
        <dbReference type="EMBL" id="MFD1882240.1"/>
    </source>
</evidence>
<keyword evidence="1" id="KW-0732">Signal</keyword>
<gene>
    <name evidence="2" type="ORF">ACFSCT_11000</name>
</gene>
<protein>
    <submittedName>
        <fullName evidence="2">Uncharacterized protein</fullName>
    </submittedName>
</protein>
<keyword evidence="3" id="KW-1185">Reference proteome</keyword>
<dbReference type="EMBL" id="JBHUEN010000031">
    <property type="protein sequence ID" value="MFD1882240.1"/>
    <property type="molecule type" value="Genomic_DNA"/>
</dbReference>
<sequence length="114" mass="12391">MRLWFRLALICILILTGQSLAVARGQARADGQIVICAGTAYTTIWVDRDGKPVEQPHLCPDMALGLMAAVAVPQDAVVTTIAQMRRLQPAVPSYSLNTPVLSPQARDPPLWRDA</sequence>
<feature type="chain" id="PRO_5046401045" evidence="1">
    <location>
        <begin position="22"/>
        <end position="114"/>
    </location>
</feature>
<feature type="signal peptide" evidence="1">
    <location>
        <begin position="1"/>
        <end position="21"/>
    </location>
</feature>
<dbReference type="RefSeq" id="WP_379142708.1">
    <property type="nucleotide sequence ID" value="NZ_JBHUEN010000031.1"/>
</dbReference>
<accession>A0ABW4R918</accession>
<dbReference type="Proteomes" id="UP001597213">
    <property type="component" value="Unassembled WGS sequence"/>
</dbReference>